<organism evidence="1">
    <name type="scientific">marine sediment metagenome</name>
    <dbReference type="NCBI Taxonomy" id="412755"/>
    <lineage>
        <taxon>unclassified sequences</taxon>
        <taxon>metagenomes</taxon>
        <taxon>ecological metagenomes</taxon>
    </lineage>
</organism>
<gene>
    <name evidence="1" type="ORF">S06H3_25622</name>
</gene>
<reference evidence="1" key="1">
    <citation type="journal article" date="2014" name="Front. Microbiol.">
        <title>High frequency of phylogenetically diverse reductive dehalogenase-homologous genes in deep subseafloor sedimentary metagenomes.</title>
        <authorList>
            <person name="Kawai M."/>
            <person name="Futagami T."/>
            <person name="Toyoda A."/>
            <person name="Takaki Y."/>
            <person name="Nishi S."/>
            <person name="Hori S."/>
            <person name="Arai W."/>
            <person name="Tsubouchi T."/>
            <person name="Morono Y."/>
            <person name="Uchiyama I."/>
            <person name="Ito T."/>
            <person name="Fujiyama A."/>
            <person name="Inagaki F."/>
            <person name="Takami H."/>
        </authorList>
    </citation>
    <scope>NUCLEOTIDE SEQUENCE</scope>
    <source>
        <strain evidence="1">Expedition CK06-06</strain>
    </source>
</reference>
<dbReference type="AlphaFoldDB" id="X1LUV0"/>
<dbReference type="EMBL" id="BARV01014762">
    <property type="protein sequence ID" value="GAI22868.1"/>
    <property type="molecule type" value="Genomic_DNA"/>
</dbReference>
<sequence length="299" mass="34627">AWEELLPLAKIGSTLSANLFNQIFSLQDQIEKNLDDFNKLIKIEKPELLFEFNAREFIPQKMIFFGQNLYFFSPYSQNIFKVSPAGEGVLVKKEQKFNLAASVEDSVLFLSKPNLLSPFRNNQFEDSLTLQTPYPDPNFNDFSNFKSNLYFLDTKKGEIIKYPYLTDFKWGAPEIWLNEAPHRIFAGAGSLAVDGSVWILNKDNSIDRYYGGYFQETLKLDFFPYPKDFSKIFTSLSLPYLYLLEPGQNRIIIIDKTGQIIKQFQSQKFDNLLDFAISEDGKTIYLLNGLKVYQISTKY</sequence>
<protein>
    <submittedName>
        <fullName evidence="1">Uncharacterized protein</fullName>
    </submittedName>
</protein>
<dbReference type="SUPFAM" id="SSF63825">
    <property type="entry name" value="YWTD domain"/>
    <property type="match status" value="1"/>
</dbReference>
<name>X1LUV0_9ZZZZ</name>
<feature type="non-terminal residue" evidence="1">
    <location>
        <position position="1"/>
    </location>
</feature>
<proteinExistence type="predicted"/>
<evidence type="ECO:0000313" key="1">
    <source>
        <dbReference type="EMBL" id="GAI22868.1"/>
    </source>
</evidence>
<comment type="caution">
    <text evidence="1">The sequence shown here is derived from an EMBL/GenBank/DDBJ whole genome shotgun (WGS) entry which is preliminary data.</text>
</comment>
<accession>X1LUV0</accession>